<reference evidence="5" key="2">
    <citation type="submission" date="2021-01" db="UniProtKB">
        <authorList>
            <consortium name="EnsemblMetazoa"/>
        </authorList>
    </citation>
    <scope>IDENTIFICATION</scope>
</reference>
<dbReference type="Gene3D" id="1.20.900.10">
    <property type="entry name" value="Dbl homology (DH) domain"/>
    <property type="match status" value="1"/>
</dbReference>
<dbReference type="InterPro" id="IPR051480">
    <property type="entry name" value="Endocytic_GEF_Adapter"/>
</dbReference>
<proteinExistence type="predicted"/>
<dbReference type="KEGG" id="spu:115918948"/>
<dbReference type="OMA" id="EMSVIFV"/>
<evidence type="ECO:0000313" key="5">
    <source>
        <dbReference type="EnsemblMetazoa" id="XP_030851319"/>
    </source>
</evidence>
<dbReference type="InParanoid" id="A0A7M7PGB6"/>
<dbReference type="RefSeq" id="XP_030851319.1">
    <property type="nucleotide sequence ID" value="XM_030995459.1"/>
</dbReference>
<organism evidence="5 6">
    <name type="scientific">Strongylocentrotus purpuratus</name>
    <name type="common">Purple sea urchin</name>
    <dbReference type="NCBI Taxonomy" id="7668"/>
    <lineage>
        <taxon>Eukaryota</taxon>
        <taxon>Metazoa</taxon>
        <taxon>Echinodermata</taxon>
        <taxon>Eleutherozoa</taxon>
        <taxon>Echinozoa</taxon>
        <taxon>Echinoidea</taxon>
        <taxon>Euechinoidea</taxon>
        <taxon>Echinacea</taxon>
        <taxon>Camarodonta</taxon>
        <taxon>Echinidea</taxon>
        <taxon>Strongylocentrotidae</taxon>
        <taxon>Strongylocentrotus</taxon>
    </lineage>
</organism>
<evidence type="ECO:0000256" key="2">
    <source>
        <dbReference type="ARBA" id="ARBA00022490"/>
    </source>
</evidence>
<dbReference type="CDD" id="cd00160">
    <property type="entry name" value="RhoGEF"/>
    <property type="match status" value="1"/>
</dbReference>
<feature type="domain" description="PH" evidence="3">
    <location>
        <begin position="185"/>
        <end position="293"/>
    </location>
</feature>
<dbReference type="PANTHER" id="PTHR46006">
    <property type="entry name" value="RHO GUANINE NUCLEOTIDE EXCHANGE FACTOR AT 64C, ISOFORM A"/>
    <property type="match status" value="1"/>
</dbReference>
<dbReference type="EnsemblMetazoa" id="XM_030995459">
    <property type="protein sequence ID" value="XP_030851319"/>
    <property type="gene ID" value="LOC115918948"/>
</dbReference>
<feature type="domain" description="DH" evidence="4">
    <location>
        <begin position="1"/>
        <end position="146"/>
    </location>
</feature>
<evidence type="ECO:0000259" key="3">
    <source>
        <dbReference type="PROSITE" id="PS50003"/>
    </source>
</evidence>
<dbReference type="SMART" id="SM00325">
    <property type="entry name" value="RhoGEF"/>
    <property type="match status" value="1"/>
</dbReference>
<evidence type="ECO:0000259" key="4">
    <source>
        <dbReference type="PROSITE" id="PS50010"/>
    </source>
</evidence>
<accession>A0A7M7PGB6</accession>
<dbReference type="SUPFAM" id="SSF50729">
    <property type="entry name" value="PH domain-like"/>
    <property type="match status" value="1"/>
</dbReference>
<comment type="subcellular location">
    <subcellularLocation>
        <location evidence="1">Cytoplasm</location>
    </subcellularLocation>
</comment>
<dbReference type="InterPro" id="IPR011993">
    <property type="entry name" value="PH-like_dom_sf"/>
</dbReference>
<dbReference type="SMART" id="SM00233">
    <property type="entry name" value="PH"/>
    <property type="match status" value="1"/>
</dbReference>
<dbReference type="PROSITE" id="PS50010">
    <property type="entry name" value="DH_2"/>
    <property type="match status" value="1"/>
</dbReference>
<dbReference type="Pfam" id="PF16652">
    <property type="entry name" value="PH_13"/>
    <property type="match status" value="1"/>
</dbReference>
<evidence type="ECO:0000313" key="6">
    <source>
        <dbReference type="Proteomes" id="UP000007110"/>
    </source>
</evidence>
<dbReference type="Pfam" id="PF00621">
    <property type="entry name" value="RhoGEF"/>
    <property type="match status" value="1"/>
</dbReference>
<dbReference type="Proteomes" id="UP000007110">
    <property type="component" value="Unassembled WGS sequence"/>
</dbReference>
<protein>
    <submittedName>
        <fullName evidence="5">Uncharacterized protein</fullName>
    </submittedName>
</protein>
<dbReference type="GeneID" id="115918948"/>
<dbReference type="InterPro" id="IPR035899">
    <property type="entry name" value="DBL_dom_sf"/>
</dbReference>
<dbReference type="CDD" id="cd13264">
    <property type="entry name" value="PH_ITSN"/>
    <property type="match status" value="1"/>
</dbReference>
<dbReference type="GO" id="GO:0005737">
    <property type="term" value="C:cytoplasm"/>
    <property type="evidence" value="ECO:0007669"/>
    <property type="project" value="UniProtKB-SubCell"/>
</dbReference>
<dbReference type="PANTHER" id="PTHR46006:SF6">
    <property type="entry name" value="INTERSECTIN-2 ISOFORM X1"/>
    <property type="match status" value="1"/>
</dbReference>
<dbReference type="InterPro" id="IPR000219">
    <property type="entry name" value="DH_dom"/>
</dbReference>
<reference evidence="6" key="1">
    <citation type="submission" date="2015-02" db="EMBL/GenBank/DDBJ databases">
        <title>Genome sequencing for Strongylocentrotus purpuratus.</title>
        <authorList>
            <person name="Murali S."/>
            <person name="Liu Y."/>
            <person name="Vee V."/>
            <person name="English A."/>
            <person name="Wang M."/>
            <person name="Skinner E."/>
            <person name="Han Y."/>
            <person name="Muzny D.M."/>
            <person name="Worley K.C."/>
            <person name="Gibbs R.A."/>
        </authorList>
    </citation>
    <scope>NUCLEOTIDE SEQUENCE</scope>
</reference>
<keyword evidence="6" id="KW-1185">Reference proteome</keyword>
<dbReference type="OrthoDB" id="2015333at2759"/>
<name>A0A7M7PGB6_STRPU</name>
<dbReference type="InterPro" id="IPR001849">
    <property type="entry name" value="PH_domain"/>
</dbReference>
<dbReference type="Gene3D" id="2.30.29.30">
    <property type="entry name" value="Pleckstrin-homology domain (PH domain)/Phosphotyrosine-binding domain (PTB)"/>
    <property type="match status" value="1"/>
</dbReference>
<dbReference type="SUPFAM" id="SSF48065">
    <property type="entry name" value="DBL homology domain (DH-domain)"/>
    <property type="match status" value="1"/>
</dbReference>
<dbReference type="GO" id="GO:0005085">
    <property type="term" value="F:guanyl-nucleotide exchange factor activity"/>
    <property type="evidence" value="ECO:0007669"/>
    <property type="project" value="InterPro"/>
</dbReference>
<sequence length="361" mass="41950">MAAVFVNWKELIQCNTKLLKALRVRKKMSGENQPVHMIGDILCEQLPRMTPYIRFCSCQLSASSMLSKKIESDPDFKEHVKKLATDTRTKGMPVSSYLIKPMQRITRYPLLTQKILKYTPEMHADYANIKTACEKAEELCQQVNEGVREKENSDRLEWLQNHVDCTGLAEELIFNSLTNCLGPRKYLHSGKLNKAKSNKELFVFLFNDFLLFTQPIKSGLPMPFTTTDNKNVMEYKMYKHPLFLNEVELKIPSDAAADDFIFHINHIDKVYALRSESNNDRNRWKDRIEKASKHYIETEKKKREKLQRARSQRSKGVGRLMVVIIEGYDLKPSNSVTGRADPTVRSAWGHRSTRPRWYLIT</sequence>
<dbReference type="GO" id="GO:0035025">
    <property type="term" value="P:positive regulation of Rho protein signal transduction"/>
    <property type="evidence" value="ECO:0000318"/>
    <property type="project" value="GO_Central"/>
</dbReference>
<evidence type="ECO:0000256" key="1">
    <source>
        <dbReference type="ARBA" id="ARBA00004496"/>
    </source>
</evidence>
<dbReference type="AlphaFoldDB" id="A0A7M7PGB6"/>
<dbReference type="PROSITE" id="PS50003">
    <property type="entry name" value="PH_DOMAIN"/>
    <property type="match status" value="1"/>
</dbReference>
<keyword evidence="2" id="KW-0963">Cytoplasm</keyword>